<dbReference type="AlphaFoldDB" id="A0A944CC31"/>
<dbReference type="Gene3D" id="3.40.630.30">
    <property type="match status" value="1"/>
</dbReference>
<dbReference type="SUPFAM" id="SSF55811">
    <property type="entry name" value="Nudix"/>
    <property type="match status" value="1"/>
</dbReference>
<accession>A0A944CC31</accession>
<dbReference type="PANTHER" id="PTHR43877:SF2">
    <property type="entry name" value="AMINOALKYLPHOSPHONATE N-ACETYLTRANSFERASE-RELATED"/>
    <property type="match status" value="1"/>
</dbReference>
<dbReference type="EMBL" id="QTKU01000002">
    <property type="protein sequence ID" value="MBS8260309.1"/>
    <property type="molecule type" value="Genomic_DNA"/>
</dbReference>
<name>A0A944CC31_9HYPH</name>
<reference evidence="4" key="1">
    <citation type="submission" date="2018-08" db="EMBL/GenBank/DDBJ databases">
        <authorList>
            <person name="Jin W."/>
            <person name="Wang H."/>
            <person name="Yang Y."/>
            <person name="Li M."/>
            <person name="Liu J."/>
        </authorList>
    </citation>
    <scope>NUCLEOTIDE SEQUENCE</scope>
    <source>
        <strain evidence="4">AESS21</strain>
    </source>
</reference>
<keyword evidence="2" id="KW-0012">Acyltransferase</keyword>
<evidence type="ECO:0000313" key="4">
    <source>
        <dbReference type="EMBL" id="MBS8260309.1"/>
    </source>
</evidence>
<proteinExistence type="predicted"/>
<dbReference type="InterPro" id="IPR000182">
    <property type="entry name" value="GNAT_dom"/>
</dbReference>
<evidence type="ECO:0000256" key="2">
    <source>
        <dbReference type="ARBA" id="ARBA00023315"/>
    </source>
</evidence>
<dbReference type="PANTHER" id="PTHR43877">
    <property type="entry name" value="AMINOALKYLPHOSPHONATE N-ACETYLTRANSFERASE-RELATED-RELATED"/>
    <property type="match status" value="1"/>
</dbReference>
<dbReference type="InterPro" id="IPR016181">
    <property type="entry name" value="Acyl_CoA_acyltransferase"/>
</dbReference>
<dbReference type="PROSITE" id="PS51186">
    <property type="entry name" value="GNAT"/>
    <property type="match status" value="1"/>
</dbReference>
<evidence type="ECO:0000259" key="3">
    <source>
        <dbReference type="PROSITE" id="PS51186"/>
    </source>
</evidence>
<evidence type="ECO:0000256" key="1">
    <source>
        <dbReference type="ARBA" id="ARBA00022679"/>
    </source>
</evidence>
<protein>
    <submittedName>
        <fullName evidence="4">GNAT family N-acetyltransferase</fullName>
    </submittedName>
</protein>
<feature type="domain" description="N-acetyltransferase" evidence="3">
    <location>
        <begin position="3"/>
        <end position="158"/>
    </location>
</feature>
<gene>
    <name evidence="4" type="ORF">DYI23_08780</name>
</gene>
<dbReference type="InterPro" id="IPR050832">
    <property type="entry name" value="Bact_Acetyltransf"/>
</dbReference>
<evidence type="ECO:0000313" key="5">
    <source>
        <dbReference type="Proteomes" id="UP000705379"/>
    </source>
</evidence>
<dbReference type="Gene3D" id="3.90.79.10">
    <property type="entry name" value="Nucleoside Triphosphate Pyrophosphohydrolase"/>
    <property type="match status" value="1"/>
</dbReference>
<keyword evidence="1" id="KW-0808">Transferase</keyword>
<comment type="caution">
    <text evidence="4">The sequence shown here is derived from an EMBL/GenBank/DDBJ whole genome shotgun (WGS) entry which is preliminary data.</text>
</comment>
<dbReference type="SUPFAM" id="SSF55729">
    <property type="entry name" value="Acyl-CoA N-acyltransferases (Nat)"/>
    <property type="match status" value="1"/>
</dbReference>
<sequence length="388" mass="42342">MTIKIRQAHPGDTTSLTDIMHRSKASWGYDDDKMSGFRSAFRICQADISACDMLIAERNGKPVGFAGGRLGSAEEPQVYQIIYLFIAPEGMKQGLGLLLLTRLSDLARAGGATLLRLESDHFAVGFYEQNGFQPVGTRPSKMAPTGEIPVLEKAIPTGIVPLQDIKLKLDRGTSWCFETENHAAIESHWQDALRHNPHLWNGRTLKLSGHSFKDGVFEGSCLECSFAAFLTWRDWGAPDLTAFNLFGSAILRSSDGALLYGVMSNKTANAGKLYPPGGNLDPSDVLADGTVDVDGAIFRELEEETGLSRSDVSPGERFAVFDGPRISIAQVLDVDKPAEDLARDVVAFSLASEEQELADMRILRNQGDLCSPDLVSYARTLARHLLPI</sequence>
<dbReference type="RefSeq" id="WP_213215882.1">
    <property type="nucleotide sequence ID" value="NZ_QTKU01000002.1"/>
</dbReference>
<organism evidence="4 5">
    <name type="scientific">Roseibium polysiphoniae</name>
    <dbReference type="NCBI Taxonomy" id="2571221"/>
    <lineage>
        <taxon>Bacteria</taxon>
        <taxon>Pseudomonadati</taxon>
        <taxon>Pseudomonadota</taxon>
        <taxon>Alphaproteobacteria</taxon>
        <taxon>Hyphomicrobiales</taxon>
        <taxon>Stappiaceae</taxon>
        <taxon>Roseibium</taxon>
    </lineage>
</organism>
<reference evidence="4" key="2">
    <citation type="journal article" date="2021" name="Microorganisms">
        <title>Bacterial Dimethylsulfoniopropionate Biosynthesis in the East China Sea.</title>
        <authorList>
            <person name="Liu J."/>
            <person name="Zhang Y."/>
            <person name="Liu J."/>
            <person name="Zhong H."/>
            <person name="Williams B.T."/>
            <person name="Zheng Y."/>
            <person name="Curson A.R.J."/>
            <person name="Sun C."/>
            <person name="Sun H."/>
            <person name="Song D."/>
            <person name="Wagner Mackenzie B."/>
            <person name="Bermejo Martinez A."/>
            <person name="Todd J.D."/>
            <person name="Zhang X.H."/>
        </authorList>
    </citation>
    <scope>NUCLEOTIDE SEQUENCE</scope>
    <source>
        <strain evidence="4">AESS21</strain>
    </source>
</reference>
<dbReference type="Pfam" id="PF00583">
    <property type="entry name" value="Acetyltransf_1"/>
    <property type="match status" value="1"/>
</dbReference>
<dbReference type="InterPro" id="IPR015797">
    <property type="entry name" value="NUDIX_hydrolase-like_dom_sf"/>
</dbReference>
<dbReference type="Proteomes" id="UP000705379">
    <property type="component" value="Unassembled WGS sequence"/>
</dbReference>
<dbReference type="GO" id="GO:0016747">
    <property type="term" value="F:acyltransferase activity, transferring groups other than amino-acyl groups"/>
    <property type="evidence" value="ECO:0007669"/>
    <property type="project" value="InterPro"/>
</dbReference>